<evidence type="ECO:0000313" key="3">
    <source>
        <dbReference type="Proteomes" id="UP000765509"/>
    </source>
</evidence>
<dbReference type="EMBL" id="AVOT02000651">
    <property type="protein sequence ID" value="MBW0463901.1"/>
    <property type="molecule type" value="Genomic_DNA"/>
</dbReference>
<keyword evidence="3" id="KW-1185">Reference proteome</keyword>
<protein>
    <submittedName>
        <fullName evidence="2">Uncharacterized protein</fullName>
    </submittedName>
</protein>
<name>A0A9Q3GEB1_9BASI</name>
<gene>
    <name evidence="2" type="ORF">O181_003616</name>
</gene>
<feature type="compositionally biased region" description="Polar residues" evidence="1">
    <location>
        <begin position="36"/>
        <end position="62"/>
    </location>
</feature>
<feature type="compositionally biased region" description="Polar residues" evidence="1">
    <location>
        <begin position="9"/>
        <end position="19"/>
    </location>
</feature>
<organism evidence="2 3">
    <name type="scientific">Austropuccinia psidii MF-1</name>
    <dbReference type="NCBI Taxonomy" id="1389203"/>
    <lineage>
        <taxon>Eukaryota</taxon>
        <taxon>Fungi</taxon>
        <taxon>Dikarya</taxon>
        <taxon>Basidiomycota</taxon>
        <taxon>Pucciniomycotina</taxon>
        <taxon>Pucciniomycetes</taxon>
        <taxon>Pucciniales</taxon>
        <taxon>Sphaerophragmiaceae</taxon>
        <taxon>Austropuccinia</taxon>
    </lineage>
</organism>
<accession>A0A9Q3GEB1</accession>
<comment type="caution">
    <text evidence="2">The sequence shown here is derived from an EMBL/GenBank/DDBJ whole genome shotgun (WGS) entry which is preliminary data.</text>
</comment>
<evidence type="ECO:0000313" key="2">
    <source>
        <dbReference type="EMBL" id="MBW0463901.1"/>
    </source>
</evidence>
<dbReference type="Proteomes" id="UP000765509">
    <property type="component" value="Unassembled WGS sequence"/>
</dbReference>
<proteinExistence type="predicted"/>
<feature type="region of interest" description="Disordered" evidence="1">
    <location>
        <begin position="1"/>
        <end position="62"/>
    </location>
</feature>
<reference evidence="2" key="1">
    <citation type="submission" date="2021-03" db="EMBL/GenBank/DDBJ databases">
        <title>Draft genome sequence of rust myrtle Austropuccinia psidii MF-1, a brazilian biotype.</title>
        <authorList>
            <person name="Quecine M.C."/>
            <person name="Pachon D.M.R."/>
            <person name="Bonatelli M.L."/>
            <person name="Correr F.H."/>
            <person name="Franceschini L.M."/>
            <person name="Leite T.F."/>
            <person name="Margarido G.R.A."/>
            <person name="Almeida C.A."/>
            <person name="Ferrarezi J.A."/>
            <person name="Labate C.A."/>
        </authorList>
    </citation>
    <scope>NUCLEOTIDE SEQUENCE</scope>
    <source>
        <strain evidence="2">MF-1</strain>
    </source>
</reference>
<sequence length="204" mass="22974">MEENYIPLETQSQTNTPMTPSEPKGSKGKGKRHSESLVTTKNWTPIATQRNRKPLNSASIQGRPTLTTCTEKITMINPVVTSKGKLPKSAENKSVQCTVKETLASKGTNQRTEKACPEPEYLEEDTLDMVVDGKTLGKIIATLPFTFQSNRNLKPEDWKDMDEALQLHEFSKIYFNGAWTPRGSTWHTTLQNLKQFARRFVSKG</sequence>
<evidence type="ECO:0000256" key="1">
    <source>
        <dbReference type="SAM" id="MobiDB-lite"/>
    </source>
</evidence>
<dbReference type="AlphaFoldDB" id="A0A9Q3GEB1"/>